<evidence type="ECO:0000256" key="2">
    <source>
        <dbReference type="ARBA" id="ARBA00022475"/>
    </source>
</evidence>
<keyword evidence="5 6" id="KW-0472">Membrane</keyword>
<feature type="transmembrane region" description="Helical" evidence="6">
    <location>
        <begin position="398"/>
        <end position="417"/>
    </location>
</feature>
<comment type="subcellular location">
    <subcellularLocation>
        <location evidence="1">Cell membrane</location>
        <topology evidence="1">Multi-pass membrane protein</topology>
    </subcellularLocation>
</comment>
<feature type="transmembrane region" description="Helical" evidence="6">
    <location>
        <begin position="371"/>
        <end position="392"/>
    </location>
</feature>
<dbReference type="Proteomes" id="UP000664466">
    <property type="component" value="Unassembled WGS sequence"/>
</dbReference>
<dbReference type="Pfam" id="PF01943">
    <property type="entry name" value="Polysacc_synt"/>
    <property type="match status" value="1"/>
</dbReference>
<keyword evidence="3 6" id="KW-0812">Transmembrane</keyword>
<evidence type="ECO:0000256" key="3">
    <source>
        <dbReference type="ARBA" id="ARBA00022692"/>
    </source>
</evidence>
<evidence type="ECO:0000313" key="7">
    <source>
        <dbReference type="EMBL" id="MBO0613224.1"/>
    </source>
</evidence>
<feature type="transmembrane region" description="Helical" evidence="6">
    <location>
        <begin position="81"/>
        <end position="105"/>
    </location>
</feature>
<reference evidence="7 8" key="1">
    <citation type="submission" date="2021-03" db="EMBL/GenBank/DDBJ databases">
        <title>Draft genome and methylome analysis of Thiotrix fructosivoruns ATCC 49748.</title>
        <authorList>
            <person name="Fomenkov A."/>
            <person name="Grabovich M.Y."/>
            <person name="Roberts R.J."/>
        </authorList>
    </citation>
    <scope>NUCLEOTIDE SEQUENCE [LARGE SCALE GENOMIC DNA]</scope>
    <source>
        <strain evidence="7 8">ATCC 49748</strain>
    </source>
</reference>
<feature type="transmembrane region" description="Helical" evidence="6">
    <location>
        <begin position="9"/>
        <end position="32"/>
    </location>
</feature>
<organism evidence="7 8">
    <name type="scientific">Thiothrix fructosivorans</name>
    <dbReference type="NCBI Taxonomy" id="111770"/>
    <lineage>
        <taxon>Bacteria</taxon>
        <taxon>Pseudomonadati</taxon>
        <taxon>Pseudomonadota</taxon>
        <taxon>Gammaproteobacteria</taxon>
        <taxon>Thiotrichales</taxon>
        <taxon>Thiotrichaceae</taxon>
        <taxon>Thiothrix</taxon>
    </lineage>
</organism>
<feature type="transmembrane region" description="Helical" evidence="6">
    <location>
        <begin position="429"/>
        <end position="447"/>
    </location>
</feature>
<feature type="transmembrane region" description="Helical" evidence="6">
    <location>
        <begin position="342"/>
        <end position="364"/>
    </location>
</feature>
<gene>
    <name evidence="7" type="ORF">J1836_09845</name>
</gene>
<keyword evidence="8" id="KW-1185">Reference proteome</keyword>
<dbReference type="CDD" id="cd13128">
    <property type="entry name" value="MATE_Wzx_like"/>
    <property type="match status" value="1"/>
</dbReference>
<accession>A0ABS3IJM9</accession>
<proteinExistence type="predicted"/>
<keyword evidence="4 6" id="KW-1133">Transmembrane helix</keyword>
<feature type="transmembrane region" description="Helical" evidence="6">
    <location>
        <begin position="261"/>
        <end position="286"/>
    </location>
</feature>
<dbReference type="PANTHER" id="PTHR30250:SF26">
    <property type="entry name" value="PSMA PROTEIN"/>
    <property type="match status" value="1"/>
</dbReference>
<dbReference type="PANTHER" id="PTHR30250">
    <property type="entry name" value="PST FAMILY PREDICTED COLANIC ACID TRANSPORTER"/>
    <property type="match status" value="1"/>
</dbReference>
<comment type="caution">
    <text evidence="7">The sequence shown here is derived from an EMBL/GenBank/DDBJ whole genome shotgun (WGS) entry which is preliminary data.</text>
</comment>
<feature type="transmembrane region" description="Helical" evidence="6">
    <location>
        <begin position="184"/>
        <end position="207"/>
    </location>
</feature>
<feature type="transmembrane region" description="Helical" evidence="6">
    <location>
        <begin position="453"/>
        <end position="480"/>
    </location>
</feature>
<feature type="transmembrane region" description="Helical" evidence="6">
    <location>
        <begin position="38"/>
        <end position="60"/>
    </location>
</feature>
<protein>
    <submittedName>
        <fullName evidence="7">Flippase</fullName>
    </submittedName>
</protein>
<evidence type="ECO:0000256" key="1">
    <source>
        <dbReference type="ARBA" id="ARBA00004651"/>
    </source>
</evidence>
<feature type="transmembrane region" description="Helical" evidence="6">
    <location>
        <begin position="307"/>
        <end position="330"/>
    </location>
</feature>
<evidence type="ECO:0000256" key="6">
    <source>
        <dbReference type="SAM" id="Phobius"/>
    </source>
</evidence>
<feature type="transmembrane region" description="Helical" evidence="6">
    <location>
        <begin position="157"/>
        <end position="178"/>
    </location>
</feature>
<evidence type="ECO:0000256" key="4">
    <source>
        <dbReference type="ARBA" id="ARBA00022989"/>
    </source>
</evidence>
<keyword evidence="2" id="KW-1003">Cell membrane</keyword>
<dbReference type="EMBL" id="JAFMPM010000006">
    <property type="protein sequence ID" value="MBO0613224.1"/>
    <property type="molecule type" value="Genomic_DNA"/>
</dbReference>
<evidence type="ECO:0000256" key="5">
    <source>
        <dbReference type="ARBA" id="ARBA00023136"/>
    </source>
</evidence>
<dbReference type="InterPro" id="IPR002797">
    <property type="entry name" value="Polysacc_synth"/>
</dbReference>
<feature type="transmembrane region" description="Helical" evidence="6">
    <location>
        <begin position="219"/>
        <end position="241"/>
    </location>
</feature>
<dbReference type="InterPro" id="IPR050833">
    <property type="entry name" value="Poly_Biosynth_Transport"/>
</dbReference>
<evidence type="ECO:0000313" key="8">
    <source>
        <dbReference type="Proteomes" id="UP000664466"/>
    </source>
</evidence>
<sequence>MMKNLRKNVVFTGIGYLLPLIAALATIPVIVSKLGIDLYGLYIICVSLIGFMTLVDLGIGQTVIKYVAEYEATGRQDKVKPVLGVAFLIYLVIGLGSAVCLYAIAPLLAHGLYASAEKVALAIESLRIAVVPLFFSYVNQFFLNICKAYHRFDFPAIIHNMGNLGGIFLTTALLLMGYGLEDVMWGYAFVQFVTLLGGYLASTYVLPQHIKARPVFEQNVFMEIVSFSAYTFVGNFIGSLVSRADKLLIGLVIGTEAVTYYQIPFTIAQMANGIIHTLVHITFPYFSEMFSLRDRDGLLRLYRLANAIVFLTSMMIAVMLIVVGGDFLALWISPAFSQQASLILQVMAVYFFLHSNTVVGYWVLQGAGQAKLTAFMSVADAFAYFVALYYLGNSFGSIGAAVALFFTLWTIPLQYIWIDRHIGHRWSEYVMQLLSFLLAGCVMIYLLESLNLWLAHSFLGIMVCSVLSLLVLMLALWVVLGRGRQQIRGVVLKKIIPA</sequence>
<name>A0ABS3IJM9_9GAMM</name>
<feature type="transmembrane region" description="Helical" evidence="6">
    <location>
        <begin position="125"/>
        <end position="145"/>
    </location>
</feature>